<sequence>ILSSCGPAFIAYLEITKDPAECFKQVLSAIKSSKPAGFFLQGPSDTGKIFLCQALFYKLQARGK</sequence>
<dbReference type="EMBL" id="JBFXLT010000005">
    <property type="protein sequence ID" value="KAL2821154.1"/>
    <property type="molecule type" value="Genomic_DNA"/>
</dbReference>
<proteinExistence type="predicted"/>
<comment type="caution">
    <text evidence="1">The sequence shown here is derived from an EMBL/GenBank/DDBJ whole genome shotgun (WGS) entry which is preliminary data.</text>
</comment>
<feature type="non-terminal residue" evidence="1">
    <location>
        <position position="64"/>
    </location>
</feature>
<dbReference type="Proteomes" id="UP001610334">
    <property type="component" value="Unassembled WGS sequence"/>
</dbReference>
<organism evidence="1 2">
    <name type="scientific">Aspergillus granulosus</name>
    <dbReference type="NCBI Taxonomy" id="176169"/>
    <lineage>
        <taxon>Eukaryota</taxon>
        <taxon>Fungi</taxon>
        <taxon>Dikarya</taxon>
        <taxon>Ascomycota</taxon>
        <taxon>Pezizomycotina</taxon>
        <taxon>Eurotiomycetes</taxon>
        <taxon>Eurotiomycetidae</taxon>
        <taxon>Eurotiales</taxon>
        <taxon>Aspergillaceae</taxon>
        <taxon>Aspergillus</taxon>
        <taxon>Aspergillus subgen. Nidulantes</taxon>
    </lineage>
</organism>
<feature type="non-terminal residue" evidence="1">
    <location>
        <position position="1"/>
    </location>
</feature>
<protein>
    <submittedName>
        <fullName evidence="1">Uncharacterized protein</fullName>
    </submittedName>
</protein>
<evidence type="ECO:0000313" key="1">
    <source>
        <dbReference type="EMBL" id="KAL2821154.1"/>
    </source>
</evidence>
<name>A0ABR4I083_9EURO</name>
<gene>
    <name evidence="1" type="ORF">BJX63DRAFT_379492</name>
</gene>
<accession>A0ABR4I083</accession>
<reference evidence="1 2" key="1">
    <citation type="submission" date="2024-07" db="EMBL/GenBank/DDBJ databases">
        <title>Section-level genome sequencing and comparative genomics of Aspergillus sections Usti and Cavernicolus.</title>
        <authorList>
            <consortium name="Lawrence Berkeley National Laboratory"/>
            <person name="Nybo J.L."/>
            <person name="Vesth T.C."/>
            <person name="Theobald S."/>
            <person name="Frisvad J.C."/>
            <person name="Larsen T.O."/>
            <person name="Kjaerboelling I."/>
            <person name="Rothschild-Mancinelli K."/>
            <person name="Lyhne E.K."/>
            <person name="Kogle M.E."/>
            <person name="Barry K."/>
            <person name="Clum A."/>
            <person name="Na H."/>
            <person name="Ledsgaard L."/>
            <person name="Lin J."/>
            <person name="Lipzen A."/>
            <person name="Kuo A."/>
            <person name="Riley R."/>
            <person name="Mondo S."/>
            <person name="Labutti K."/>
            <person name="Haridas S."/>
            <person name="Pangalinan J."/>
            <person name="Salamov A.A."/>
            <person name="Simmons B.A."/>
            <person name="Magnuson J.K."/>
            <person name="Chen J."/>
            <person name="Drula E."/>
            <person name="Henrissat B."/>
            <person name="Wiebenga A."/>
            <person name="Lubbers R.J."/>
            <person name="Gomes A.C."/>
            <person name="Makela M.R."/>
            <person name="Stajich J."/>
            <person name="Grigoriev I.V."/>
            <person name="Mortensen U.H."/>
            <person name="De Vries R.P."/>
            <person name="Baker S.E."/>
            <person name="Andersen M.R."/>
        </authorList>
    </citation>
    <scope>NUCLEOTIDE SEQUENCE [LARGE SCALE GENOMIC DNA]</scope>
    <source>
        <strain evidence="1 2">CBS 588.65</strain>
    </source>
</reference>
<evidence type="ECO:0000313" key="2">
    <source>
        <dbReference type="Proteomes" id="UP001610334"/>
    </source>
</evidence>
<keyword evidence="2" id="KW-1185">Reference proteome</keyword>